<reference evidence="1 2" key="1">
    <citation type="submission" date="2019-06" db="EMBL/GenBank/DDBJ databases">
        <title>A chromosomal-level reference genome of Carpinus fangiana (Coryloideae, Betulaceae).</title>
        <authorList>
            <person name="Yang X."/>
            <person name="Wang Z."/>
            <person name="Zhang L."/>
            <person name="Hao G."/>
            <person name="Liu J."/>
            <person name="Yang Y."/>
        </authorList>
    </citation>
    <scope>NUCLEOTIDE SEQUENCE [LARGE SCALE GENOMIC DNA]</scope>
    <source>
        <strain evidence="1">Cfa_2016G</strain>
        <tissue evidence="1">Leaf</tissue>
    </source>
</reference>
<sequence length="93" mass="9513">MEDPSPASDGLGLEVGKPCAECRATGVSVRGGIGASVFWVRECLGLTSKSSSSFESSVPASASTQPVAARIPTLFPVLGTRASSRVLLLPPRP</sequence>
<evidence type="ECO:0000313" key="2">
    <source>
        <dbReference type="Proteomes" id="UP000327013"/>
    </source>
</evidence>
<name>A0A5N6KS87_9ROSI</name>
<organism evidence="1 2">
    <name type="scientific">Carpinus fangiana</name>
    <dbReference type="NCBI Taxonomy" id="176857"/>
    <lineage>
        <taxon>Eukaryota</taxon>
        <taxon>Viridiplantae</taxon>
        <taxon>Streptophyta</taxon>
        <taxon>Embryophyta</taxon>
        <taxon>Tracheophyta</taxon>
        <taxon>Spermatophyta</taxon>
        <taxon>Magnoliopsida</taxon>
        <taxon>eudicotyledons</taxon>
        <taxon>Gunneridae</taxon>
        <taxon>Pentapetalae</taxon>
        <taxon>rosids</taxon>
        <taxon>fabids</taxon>
        <taxon>Fagales</taxon>
        <taxon>Betulaceae</taxon>
        <taxon>Carpinus</taxon>
    </lineage>
</organism>
<comment type="caution">
    <text evidence="1">The sequence shown here is derived from an EMBL/GenBank/DDBJ whole genome shotgun (WGS) entry which is preliminary data.</text>
</comment>
<accession>A0A5N6KS87</accession>
<protein>
    <submittedName>
        <fullName evidence="1">Uncharacterized protein</fullName>
    </submittedName>
</protein>
<dbReference type="EMBL" id="VIBQ01000012">
    <property type="protein sequence ID" value="KAB8342709.1"/>
    <property type="molecule type" value="Genomic_DNA"/>
</dbReference>
<dbReference type="Proteomes" id="UP000327013">
    <property type="component" value="Unassembled WGS sequence"/>
</dbReference>
<evidence type="ECO:0000313" key="1">
    <source>
        <dbReference type="EMBL" id="KAB8342709.1"/>
    </source>
</evidence>
<gene>
    <name evidence="1" type="ORF">FH972_022309</name>
</gene>
<dbReference type="AlphaFoldDB" id="A0A5N6KS87"/>
<proteinExistence type="predicted"/>
<keyword evidence="2" id="KW-1185">Reference proteome</keyword>